<evidence type="ECO:0000256" key="1">
    <source>
        <dbReference type="PROSITE-ProRule" id="PRU00023"/>
    </source>
</evidence>
<feature type="domain" description="DUF8212" evidence="4">
    <location>
        <begin position="245"/>
        <end position="282"/>
    </location>
</feature>
<dbReference type="InterPro" id="IPR036770">
    <property type="entry name" value="Ankyrin_rpt-contain_sf"/>
</dbReference>
<evidence type="ECO:0000259" key="3">
    <source>
        <dbReference type="Pfam" id="PF06985"/>
    </source>
</evidence>
<feature type="domain" description="Heterokaryon incompatibility" evidence="3">
    <location>
        <begin position="22"/>
        <end position="113"/>
    </location>
</feature>
<dbReference type="PRINTS" id="PR01415">
    <property type="entry name" value="ANKYRIN"/>
</dbReference>
<dbReference type="SUPFAM" id="SSF48403">
    <property type="entry name" value="Ankyrin repeat"/>
    <property type="match status" value="1"/>
</dbReference>
<dbReference type="EMBL" id="MTYI01000064">
    <property type="protein sequence ID" value="PNP53994.1"/>
    <property type="molecule type" value="Genomic_DNA"/>
</dbReference>
<dbReference type="Pfam" id="PF06985">
    <property type="entry name" value="HET"/>
    <property type="match status" value="1"/>
</dbReference>
<feature type="repeat" description="ANK" evidence="1">
    <location>
        <begin position="800"/>
        <end position="832"/>
    </location>
</feature>
<keyword evidence="1" id="KW-0040">ANK repeat</keyword>
<evidence type="ECO:0000259" key="4">
    <source>
        <dbReference type="Pfam" id="PF26640"/>
    </source>
</evidence>
<keyword evidence="2" id="KW-0175">Coiled coil</keyword>
<dbReference type="Proteomes" id="UP000236290">
    <property type="component" value="Unassembled WGS sequence"/>
</dbReference>
<dbReference type="Pfam" id="PF26640">
    <property type="entry name" value="DUF8212"/>
    <property type="match status" value="1"/>
</dbReference>
<feature type="repeat" description="ANK" evidence="1">
    <location>
        <begin position="701"/>
        <end position="733"/>
    </location>
</feature>
<dbReference type="AlphaFoldDB" id="A0A2K0U893"/>
<dbReference type="CDD" id="cd14358">
    <property type="entry name" value="UBA_NAC_euk"/>
    <property type="match status" value="1"/>
</dbReference>
<dbReference type="InterPro" id="IPR010730">
    <property type="entry name" value="HET"/>
</dbReference>
<dbReference type="Gene3D" id="1.10.8.10">
    <property type="entry name" value="DNA helicase RuvA subunit, C-terminal domain"/>
    <property type="match status" value="1"/>
</dbReference>
<organism evidence="5 6">
    <name type="scientific">Trichoderma harzianum</name>
    <name type="common">Hypocrea lixii</name>
    <dbReference type="NCBI Taxonomy" id="5544"/>
    <lineage>
        <taxon>Eukaryota</taxon>
        <taxon>Fungi</taxon>
        <taxon>Dikarya</taxon>
        <taxon>Ascomycota</taxon>
        <taxon>Pezizomycotina</taxon>
        <taxon>Sordariomycetes</taxon>
        <taxon>Hypocreomycetidae</taxon>
        <taxon>Hypocreales</taxon>
        <taxon>Hypocreaceae</taxon>
        <taxon>Trichoderma</taxon>
    </lineage>
</organism>
<protein>
    <submittedName>
        <fullName evidence="5">Uncharacterized protein</fullName>
    </submittedName>
</protein>
<dbReference type="InterPro" id="IPR002110">
    <property type="entry name" value="Ankyrin_rpt"/>
</dbReference>
<evidence type="ECO:0000313" key="6">
    <source>
        <dbReference type="Proteomes" id="UP000236290"/>
    </source>
</evidence>
<dbReference type="PANTHER" id="PTHR10622">
    <property type="entry name" value="HET DOMAIN-CONTAINING PROTEIN"/>
    <property type="match status" value="1"/>
</dbReference>
<dbReference type="OrthoDB" id="194358at2759"/>
<evidence type="ECO:0000313" key="5">
    <source>
        <dbReference type="EMBL" id="PNP53994.1"/>
    </source>
</evidence>
<reference evidence="5 6" key="1">
    <citation type="submission" date="2017-02" db="EMBL/GenBank/DDBJ databases">
        <title>Genomes of Trichoderma spp. with biocontrol activity.</title>
        <authorList>
            <person name="Gardiner D."/>
            <person name="Kazan K."/>
            <person name="Vos C."/>
            <person name="Harvey P."/>
        </authorList>
    </citation>
    <scope>NUCLEOTIDE SEQUENCE [LARGE SCALE GENOMIC DNA]</scope>
    <source>
        <strain evidence="5 6">Tr1</strain>
    </source>
</reference>
<feature type="repeat" description="ANK" evidence="1">
    <location>
        <begin position="767"/>
        <end position="799"/>
    </location>
</feature>
<dbReference type="SMART" id="SM00248">
    <property type="entry name" value="ANK"/>
    <property type="match status" value="9"/>
</dbReference>
<sequence length="1015" mass="112459">MRLINVKTFKLEEFLDYRAPPYAILSHTWGDDSEELSFRDVEDGNINKPGIGSAKFRGCCRQAAEDRLGYAWIDTCCIDKTNLVELSEAINSMFRWYQRASICYAFLSDVPADDNFRQKGSKFQRSRWFQRGWTLQELLAPKTMRFYGAISPSESHRGQAAPGTHLVQEWRLLGNKGNMSTTIALITGIPGHYLLGIAALHTASVAQRMSWAAHRDTKRKEDLAYCLLGIFNITMPMIYGEGGEQAFFRLQEQIMKVTRDDSILAWGLGTSDSSANNTGSTTAGRVVAKAPADFANSGSIIRRDQTFKYTSSVDISGGSIRAHLPLHTTPTGQIVGLLSCGPGNNSQHVVGIPLIELSVGSSDEYARPRGYNSCLYPTTVAATAPKPIRIKHDNQENVPVDLGGLFFHYQDDDFTELNLKIIDVAPRSYWDEERALILSMPIADNGAVGQVLVRLRHDTQESKDFVIVLEYKKESSETVVECLVLICSRNLLLEELVLYLPSMMQKLDGKRRAKNEWLSLSIALERVEQQPIFVIRPEPVLDEVFITIDATMELEEKKLTRESLQLLEENEETEREKSKLEDEMNYCDANLNEIKKEQETILAKLKELEERQQALIEKGKEHAARRAEITNKQDEVETKLSDQSTQWENIQKRWDMLGQDVKLRIPLPETTVLEWAAAKGLIEVVKQRLQDGADVNTCSQDGVALLSLAAIGGQFEVVKLLIENGATIDPQIDKGFTPLFGAAASGSVELAQLLLDNGANVEGGSAPNGSPLLAAAAASFADVVRLLLDRGAQIEARTTEDLTALLIASERGHTEVVRVLVERGANIEIQYEENKTPLMAASERGHTEVVRLLLDGGADMEVKGKKGVTALVAAFSKVRQDVVQLLLDRGAQVDFRDADGRTLLMAASAGGLTQIVQQFLAIGKFDLSAQDKSGRTALDWATKKGHEAIAQLLRDAEKDDGEEIDAGGLDEDIIDLVMTDAKVSREKAIKALKENENDILNALVALTIEKRREYK</sequence>
<dbReference type="Pfam" id="PF12796">
    <property type="entry name" value="Ank_2"/>
    <property type="match status" value="3"/>
</dbReference>
<proteinExistence type="predicted"/>
<dbReference type="PROSITE" id="PS50088">
    <property type="entry name" value="ANK_REPEAT"/>
    <property type="match status" value="7"/>
</dbReference>
<dbReference type="InterPro" id="IPR058525">
    <property type="entry name" value="DUF8212"/>
</dbReference>
<dbReference type="Gene3D" id="1.25.40.20">
    <property type="entry name" value="Ankyrin repeat-containing domain"/>
    <property type="match status" value="2"/>
</dbReference>
<feature type="repeat" description="ANK" evidence="1">
    <location>
        <begin position="833"/>
        <end position="865"/>
    </location>
</feature>
<feature type="coiled-coil region" evidence="2">
    <location>
        <begin position="554"/>
        <end position="625"/>
    </location>
</feature>
<feature type="repeat" description="ANK" evidence="1">
    <location>
        <begin position="866"/>
        <end position="898"/>
    </location>
</feature>
<feature type="repeat" description="ANK" evidence="1">
    <location>
        <begin position="734"/>
        <end position="766"/>
    </location>
</feature>
<gene>
    <name evidence="5" type="ORF">THARTR1_05681</name>
</gene>
<accession>A0A2K0U893</accession>
<feature type="repeat" description="ANK" evidence="1">
    <location>
        <begin position="668"/>
        <end position="700"/>
    </location>
</feature>
<name>A0A2K0U893_TRIHA</name>
<comment type="caution">
    <text evidence="5">The sequence shown here is derived from an EMBL/GenBank/DDBJ whole genome shotgun (WGS) entry which is preliminary data.</text>
</comment>
<evidence type="ECO:0000256" key="2">
    <source>
        <dbReference type="SAM" id="Coils"/>
    </source>
</evidence>
<dbReference type="PANTHER" id="PTHR10622:SF10">
    <property type="entry name" value="HET DOMAIN-CONTAINING PROTEIN"/>
    <property type="match status" value="1"/>
</dbReference>
<dbReference type="PROSITE" id="PS50297">
    <property type="entry name" value="ANK_REP_REGION"/>
    <property type="match status" value="6"/>
</dbReference>